<evidence type="ECO:0000313" key="1">
    <source>
        <dbReference type="EMBL" id="KAI9916763.1"/>
    </source>
</evidence>
<dbReference type="Proteomes" id="UP001163321">
    <property type="component" value="Chromosome 2"/>
</dbReference>
<dbReference type="EMBL" id="CM047581">
    <property type="protein sequence ID" value="KAI9916763.1"/>
    <property type="molecule type" value="Genomic_DNA"/>
</dbReference>
<accession>A0ACC0WD62</accession>
<gene>
    <name evidence="1" type="ORF">PsorP6_016903</name>
</gene>
<organism evidence="1 2">
    <name type="scientific">Peronosclerospora sorghi</name>
    <dbReference type="NCBI Taxonomy" id="230839"/>
    <lineage>
        <taxon>Eukaryota</taxon>
        <taxon>Sar</taxon>
        <taxon>Stramenopiles</taxon>
        <taxon>Oomycota</taxon>
        <taxon>Peronosporomycetes</taxon>
        <taxon>Peronosporales</taxon>
        <taxon>Peronosporaceae</taxon>
        <taxon>Peronosclerospora</taxon>
    </lineage>
</organism>
<keyword evidence="2" id="KW-1185">Reference proteome</keyword>
<evidence type="ECO:0000313" key="2">
    <source>
        <dbReference type="Proteomes" id="UP001163321"/>
    </source>
</evidence>
<name>A0ACC0WD62_9STRA</name>
<proteinExistence type="predicted"/>
<reference evidence="1 2" key="1">
    <citation type="journal article" date="2022" name="bioRxiv">
        <title>The genome of the oomycete Peronosclerospora sorghi, a cosmopolitan pathogen of maize and sorghum, is inflated with dispersed pseudogenes.</title>
        <authorList>
            <person name="Fletcher K."/>
            <person name="Martin F."/>
            <person name="Isakeit T."/>
            <person name="Cavanaugh K."/>
            <person name="Magill C."/>
            <person name="Michelmore R."/>
        </authorList>
    </citation>
    <scope>NUCLEOTIDE SEQUENCE [LARGE SCALE GENOMIC DNA]</scope>
    <source>
        <strain evidence="1">P6</strain>
    </source>
</reference>
<comment type="caution">
    <text evidence="1">The sequence shown here is derived from an EMBL/GenBank/DDBJ whole genome shotgun (WGS) entry which is preliminary data.</text>
</comment>
<sequence length="165" mass="19278">MAFLAEYSVAIYKFDETYKQMDLIRMIDLGVHSTWTDLPFTDVFLMEKRIYLTDSSGLSQCLHLTTDETSTTVEIANKHGQCSRVMPFADKLAVGVVCLKDQDEDLFELSLKFSEHSRSCRLREVDDDVDAEEAETVADRTEYLRKLHWLYTFYHVFENFPSKDY</sequence>
<protein>
    <submittedName>
        <fullName evidence="1">Uncharacterized protein</fullName>
    </submittedName>
</protein>